<reference evidence="9 12" key="3">
    <citation type="submission" date="2018-08" db="EMBL/GenBank/DDBJ databases">
        <title>A genome reference for cultivated species of the human gut microbiota.</title>
        <authorList>
            <person name="Zou Y."/>
            <person name="Xue W."/>
            <person name="Luo G."/>
        </authorList>
    </citation>
    <scope>NUCLEOTIDE SEQUENCE [LARGE SCALE GENOMIC DNA]</scope>
    <source>
        <strain evidence="9 12">AF11-12</strain>
    </source>
</reference>
<feature type="domain" description="CobQ/CobB/MinD/ParA nucleotide binding" evidence="1">
    <location>
        <begin position="8"/>
        <end position="195"/>
    </location>
</feature>
<reference evidence="13 14" key="4">
    <citation type="journal article" date="2019" name="Nat. Med.">
        <title>A library of human gut bacterial isolates paired with longitudinal multiomics data enables mechanistic microbiome research.</title>
        <authorList>
            <person name="Poyet M."/>
            <person name="Groussin M."/>
            <person name="Gibbons S.M."/>
            <person name="Avila-Pacheco J."/>
            <person name="Jiang X."/>
            <person name="Kearney S.M."/>
            <person name="Perrotta A.R."/>
            <person name="Berdy B."/>
            <person name="Zhao S."/>
            <person name="Lieberman T.D."/>
            <person name="Swanson P.K."/>
            <person name="Smith M."/>
            <person name="Roesemann S."/>
            <person name="Alexander J.E."/>
            <person name="Rich S.A."/>
            <person name="Livny J."/>
            <person name="Vlamakis H."/>
            <person name="Clish C."/>
            <person name="Bullock K."/>
            <person name="Deik A."/>
            <person name="Scott J."/>
            <person name="Pierce K.A."/>
            <person name="Xavier R.J."/>
            <person name="Alm E.J."/>
        </authorList>
    </citation>
    <scope>NUCLEOTIDE SEQUENCE [LARGE SCALE GENOMIC DNA]</scope>
    <source>
        <strain evidence="4 17">BIOML-A136</strain>
        <strain evidence="3 14">BIOML-A201</strain>
        <strain evidence="2 16">BIOML-A210</strain>
        <strain evidence="6 15">BIOML-A55</strain>
        <strain evidence="5 13">BIOML-A65</strain>
    </source>
</reference>
<evidence type="ECO:0000313" key="12">
    <source>
        <dbReference type="Proteomes" id="UP000265775"/>
    </source>
</evidence>
<dbReference type="Proteomes" id="UP000432196">
    <property type="component" value="Unassembled WGS sequence"/>
</dbReference>
<dbReference type="InterPro" id="IPR002586">
    <property type="entry name" value="CobQ/CobB/MinD/ParA_Nub-bd_dom"/>
</dbReference>
<dbReference type="EMBL" id="QSAR01000018">
    <property type="protein sequence ID" value="RGW63067.1"/>
    <property type="molecule type" value="Genomic_DNA"/>
</dbReference>
<sequence length="220" mass="24274">MLKSTILVAVADIKGGVGKTTTAMLIAGCLARRGEHVTVLDADNTGGATLWDEYVRIEDDRRRKEDEANGTPHKPYKLGFDVIQTNDVILGMPDRIRERYKGWVIIDTPPSDAGTVQTALQAADVSIIPCQPSISDLSHAGKTYAAARNGIILLTRVKARTKLARDAVKQLDELEATRFETVIHEREAIKNLYGTNQIDNRDYASVTQELIDLVKQFGIE</sequence>
<dbReference type="Proteomes" id="UP000257074">
    <property type="component" value="Unassembled WGS sequence"/>
</dbReference>
<dbReference type="EMBL" id="WDRC01000015">
    <property type="protein sequence ID" value="KAB7358626.1"/>
    <property type="molecule type" value="Genomic_DNA"/>
</dbReference>
<evidence type="ECO:0000313" key="11">
    <source>
        <dbReference type="Proteomes" id="UP000257074"/>
    </source>
</evidence>
<organism evidence="7 10">
    <name type="scientific">Bifidobacterium longum</name>
    <dbReference type="NCBI Taxonomy" id="216816"/>
    <lineage>
        <taxon>Bacteria</taxon>
        <taxon>Bacillati</taxon>
        <taxon>Actinomycetota</taxon>
        <taxon>Actinomycetes</taxon>
        <taxon>Bifidobacteriales</taxon>
        <taxon>Bifidobacteriaceae</taxon>
        <taxon>Bifidobacterium</taxon>
    </lineage>
</organism>
<evidence type="ECO:0000313" key="16">
    <source>
        <dbReference type="Proteomes" id="UP000467387"/>
    </source>
</evidence>
<evidence type="ECO:0000313" key="4">
    <source>
        <dbReference type="EMBL" id="KAB7202567.1"/>
    </source>
</evidence>
<reference evidence="8 11" key="1">
    <citation type="journal article" date="2017" name="Anaerobe">
        <title>Quantification, isolation and characterization of Bifidobacterium from the vaginal microbiomes of reproductive aged women.</title>
        <authorList>
            <person name="Freitas A.C."/>
            <person name="Hill J.E."/>
        </authorList>
    </citation>
    <scope>NUCLEOTIDE SEQUENCE [LARGE SCALE GENOMIC DNA]</scope>
    <source>
        <strain evidence="8 11">N6D05</strain>
    </source>
</reference>
<dbReference type="Proteomes" id="UP000265775">
    <property type="component" value="Unassembled WGS sequence"/>
</dbReference>
<evidence type="ECO:0000313" key="17">
    <source>
        <dbReference type="Proteomes" id="UP000476628"/>
    </source>
</evidence>
<dbReference type="InterPro" id="IPR050678">
    <property type="entry name" value="DNA_Partitioning_ATPase"/>
</dbReference>
<dbReference type="Proteomes" id="UP000460881">
    <property type="component" value="Unassembled WGS sequence"/>
</dbReference>
<dbReference type="EMBL" id="WDRM01000013">
    <property type="protein sequence ID" value="KAB7337393.1"/>
    <property type="molecule type" value="Genomic_DNA"/>
</dbReference>
<evidence type="ECO:0000313" key="7">
    <source>
        <dbReference type="EMBL" id="PKC86844.1"/>
    </source>
</evidence>
<evidence type="ECO:0000313" key="9">
    <source>
        <dbReference type="EMBL" id="RGW63067.1"/>
    </source>
</evidence>
<evidence type="ECO:0000313" key="5">
    <source>
        <dbReference type="EMBL" id="KAB7337393.1"/>
    </source>
</evidence>
<dbReference type="EMBL" id="WDUB01000013">
    <property type="protein sequence ID" value="KAB7202567.1"/>
    <property type="molecule type" value="Genomic_DNA"/>
</dbReference>
<dbReference type="SUPFAM" id="SSF52540">
    <property type="entry name" value="P-loop containing nucleoside triphosphate hydrolases"/>
    <property type="match status" value="1"/>
</dbReference>
<dbReference type="Proteomes" id="UP000476628">
    <property type="component" value="Unassembled WGS sequence"/>
</dbReference>
<dbReference type="Proteomes" id="UP000232654">
    <property type="component" value="Unassembled WGS sequence"/>
</dbReference>
<dbReference type="Gene3D" id="3.40.50.300">
    <property type="entry name" value="P-loop containing nucleotide triphosphate hydrolases"/>
    <property type="match status" value="1"/>
</dbReference>
<dbReference type="PIRSF" id="PIRSF009320">
    <property type="entry name" value="Nuc_binding_HP_1000"/>
    <property type="match status" value="1"/>
</dbReference>
<protein>
    <submittedName>
        <fullName evidence="7">Chromosome partitioning protein parA</fullName>
    </submittedName>
    <submittedName>
        <fullName evidence="2">ParA family protein</fullName>
    </submittedName>
</protein>
<dbReference type="PANTHER" id="PTHR13696:SF99">
    <property type="entry name" value="COBYRINIC ACID AC-DIAMIDE SYNTHASE"/>
    <property type="match status" value="1"/>
</dbReference>
<evidence type="ECO:0000313" key="13">
    <source>
        <dbReference type="Proteomes" id="UP000430971"/>
    </source>
</evidence>
<evidence type="ECO:0000313" key="10">
    <source>
        <dbReference type="Proteomes" id="UP000232654"/>
    </source>
</evidence>
<evidence type="ECO:0000313" key="2">
    <source>
        <dbReference type="EMBL" id="KAB7056163.1"/>
    </source>
</evidence>
<dbReference type="PANTHER" id="PTHR13696">
    <property type="entry name" value="P-LOOP CONTAINING NUCLEOSIDE TRIPHOSPHATE HYDROLASE"/>
    <property type="match status" value="1"/>
</dbReference>
<dbReference type="Proteomes" id="UP000467387">
    <property type="component" value="Unassembled WGS sequence"/>
</dbReference>
<evidence type="ECO:0000259" key="1">
    <source>
        <dbReference type="Pfam" id="PF01656"/>
    </source>
</evidence>
<dbReference type="Pfam" id="PF01656">
    <property type="entry name" value="CbiA"/>
    <property type="match status" value="1"/>
</dbReference>
<dbReference type="CDD" id="cd02042">
    <property type="entry name" value="ParAB_family"/>
    <property type="match status" value="1"/>
</dbReference>
<evidence type="ECO:0000313" key="6">
    <source>
        <dbReference type="EMBL" id="KAB7358626.1"/>
    </source>
</evidence>
<dbReference type="EMBL" id="NJNR01000010">
    <property type="protein sequence ID" value="RDX10009.1"/>
    <property type="molecule type" value="Genomic_DNA"/>
</dbReference>
<dbReference type="Proteomes" id="UP000430971">
    <property type="component" value="Unassembled WGS sequence"/>
</dbReference>
<proteinExistence type="predicted"/>
<evidence type="ECO:0000313" key="3">
    <source>
        <dbReference type="EMBL" id="KAB7070986.1"/>
    </source>
</evidence>
<dbReference type="InterPro" id="IPR027417">
    <property type="entry name" value="P-loop_NTPase"/>
</dbReference>
<evidence type="ECO:0000313" key="14">
    <source>
        <dbReference type="Proteomes" id="UP000432196"/>
    </source>
</evidence>
<comment type="caution">
    <text evidence="7">The sequence shown here is derived from an EMBL/GenBank/DDBJ whole genome shotgun (WGS) entry which is preliminary data.</text>
</comment>
<dbReference type="EMBL" id="PJDT01000031">
    <property type="protein sequence ID" value="PKC86844.1"/>
    <property type="molecule type" value="Genomic_DNA"/>
</dbReference>
<dbReference type="AlphaFoldDB" id="A0A2N0T756"/>
<dbReference type="EMBL" id="WDWL01000015">
    <property type="protein sequence ID" value="KAB7070986.1"/>
    <property type="molecule type" value="Genomic_DNA"/>
</dbReference>
<evidence type="ECO:0000313" key="15">
    <source>
        <dbReference type="Proteomes" id="UP000460881"/>
    </source>
</evidence>
<gene>
    <name evidence="7" type="ORF">APC1503_2059</name>
    <name evidence="8" type="ORF">CE169_02775</name>
    <name evidence="9" type="ORF">DWV59_10980</name>
    <name evidence="6" type="ORF">GBB63_06705</name>
    <name evidence="5" type="ORF">GBB73_06340</name>
    <name evidence="4" type="ORF">GBC45_08425</name>
    <name evidence="3" type="ORF">GBI83_09905</name>
    <name evidence="2" type="ORF">GBI87_10605</name>
</gene>
<dbReference type="EMBL" id="WDWU01000018">
    <property type="protein sequence ID" value="KAB7056163.1"/>
    <property type="molecule type" value="Genomic_DNA"/>
</dbReference>
<dbReference type="RefSeq" id="WP_007055827.1">
    <property type="nucleotide sequence ID" value="NZ_CP065396.1"/>
</dbReference>
<reference evidence="7 10" key="2">
    <citation type="submission" date="2017-12" db="EMBL/GenBank/DDBJ databases">
        <title>Bifidobacterium longum APC/DPC strains.</title>
        <authorList>
            <person name="Arboleya S."/>
        </authorList>
    </citation>
    <scope>NUCLEOTIDE SEQUENCE [LARGE SCALE GENOMIC DNA]</scope>
    <source>
        <strain evidence="7 10">APC1503</strain>
    </source>
</reference>
<accession>A0A2N0T756</accession>
<name>A0A2N0T756_BIFLN</name>
<evidence type="ECO:0000313" key="8">
    <source>
        <dbReference type="EMBL" id="RDX10009.1"/>
    </source>
</evidence>